<proteinExistence type="predicted"/>
<keyword evidence="1" id="KW-0449">Lipoprotein</keyword>
<gene>
    <name evidence="1" type="ORF">dsmv_0946</name>
</gene>
<sequence>MMNHGGFRKNALTGVMLLFLLCGLAGCSSLKGNDAAGSPAAAGPAPLYYDGFNDILIPGELKPDRDASSTFQSRGFAAGMMVFKGRVDRGSLVAFFKENMAKDNWKLTGSVSTAKTILLFLKETRWCVIAISEGAWQSKAEISVLPSVLNIQNPSSGFDTSPLPEGAFPTN</sequence>
<dbReference type="EMBL" id="ATHJ01000011">
    <property type="protein sequence ID" value="EPR44910.1"/>
    <property type="molecule type" value="Genomic_DNA"/>
</dbReference>
<dbReference type="Proteomes" id="UP000014977">
    <property type="component" value="Unassembled WGS sequence"/>
</dbReference>
<protein>
    <submittedName>
        <fullName evidence="1">Lipoprotein</fullName>
    </submittedName>
</protein>
<accession>S7U709</accession>
<evidence type="ECO:0000313" key="2">
    <source>
        <dbReference type="Proteomes" id="UP000014977"/>
    </source>
</evidence>
<reference evidence="1 2" key="1">
    <citation type="journal article" date="2013" name="Genome Announc.">
        <title>Draft genome sequences for three mercury-methylating, sulfate-reducing bacteria.</title>
        <authorList>
            <person name="Brown S.D."/>
            <person name="Hurt R.A.Jr."/>
            <person name="Gilmour C.C."/>
            <person name="Elias D.A."/>
        </authorList>
    </citation>
    <scope>NUCLEOTIDE SEQUENCE [LARGE SCALE GENOMIC DNA]</scope>
    <source>
        <strain evidence="1 2">DSM 2059</strain>
    </source>
</reference>
<organism evidence="1 2">
    <name type="scientific">Desulfococcus multivorans DSM 2059</name>
    <dbReference type="NCBI Taxonomy" id="1121405"/>
    <lineage>
        <taxon>Bacteria</taxon>
        <taxon>Pseudomonadati</taxon>
        <taxon>Thermodesulfobacteriota</taxon>
        <taxon>Desulfobacteria</taxon>
        <taxon>Desulfobacterales</taxon>
        <taxon>Desulfococcaceae</taxon>
        <taxon>Desulfococcus</taxon>
    </lineage>
</organism>
<dbReference type="STRING" id="897.B2D07_11620"/>
<keyword evidence="2" id="KW-1185">Reference proteome</keyword>
<dbReference type="RefSeq" id="WP_020875137.1">
    <property type="nucleotide sequence ID" value="NZ_ATHJ01000011.1"/>
</dbReference>
<comment type="caution">
    <text evidence="1">The sequence shown here is derived from an EMBL/GenBank/DDBJ whole genome shotgun (WGS) entry which is preliminary data.</text>
</comment>
<evidence type="ECO:0000313" key="1">
    <source>
        <dbReference type="EMBL" id="EPR44910.1"/>
    </source>
</evidence>
<name>S7U709_DESML</name>
<dbReference type="AlphaFoldDB" id="S7U709"/>
<dbReference type="eggNOG" id="ENOG5032BCF">
    <property type="taxonomic scope" value="Bacteria"/>
</dbReference>
<dbReference type="OrthoDB" id="9794844at2"/>